<reference evidence="2 3" key="1">
    <citation type="submission" date="2024-09" db="EMBL/GenBank/DDBJ databases">
        <title>Chromosome-scale assembly of Riccia fluitans.</title>
        <authorList>
            <person name="Paukszto L."/>
            <person name="Sawicki J."/>
            <person name="Karawczyk K."/>
            <person name="Piernik-Szablinska J."/>
            <person name="Szczecinska M."/>
            <person name="Mazdziarz M."/>
        </authorList>
    </citation>
    <scope>NUCLEOTIDE SEQUENCE [LARGE SCALE GENOMIC DNA]</scope>
    <source>
        <strain evidence="2">Rf_01</strain>
        <tissue evidence="2">Aerial parts of the thallus</tissue>
    </source>
</reference>
<sequence length="182" mass="20902">MIEAIGLAEENVDKGLLENLVCNLNSSSLVLRWEVEEIFTGWFLNHKKHRPRSPSSDLGGELRSFESTFSSEFGDEERPSSEDDPTEEISHSTPSRNFRLYLLWEFQPKSSLRMAALHIINVVITRWKSLLHEPLRTFSGPISRQTTHLQELMEVIHSSPVQNRLRLMTSRSSSTLSVLLLR</sequence>
<evidence type="ECO:0000313" key="2">
    <source>
        <dbReference type="EMBL" id="KAL2620410.1"/>
    </source>
</evidence>
<keyword evidence="3" id="KW-1185">Reference proteome</keyword>
<evidence type="ECO:0000313" key="3">
    <source>
        <dbReference type="Proteomes" id="UP001605036"/>
    </source>
</evidence>
<proteinExistence type="predicted"/>
<dbReference type="AlphaFoldDB" id="A0ABD1Y0Z2"/>
<evidence type="ECO:0000256" key="1">
    <source>
        <dbReference type="SAM" id="MobiDB-lite"/>
    </source>
</evidence>
<name>A0ABD1Y0Z2_9MARC</name>
<dbReference type="EMBL" id="JBHFFA010000006">
    <property type="protein sequence ID" value="KAL2620410.1"/>
    <property type="molecule type" value="Genomic_DNA"/>
</dbReference>
<gene>
    <name evidence="2" type="ORF">R1flu_000615</name>
</gene>
<feature type="region of interest" description="Disordered" evidence="1">
    <location>
        <begin position="69"/>
        <end position="92"/>
    </location>
</feature>
<accession>A0ABD1Y0Z2</accession>
<dbReference type="Proteomes" id="UP001605036">
    <property type="component" value="Unassembled WGS sequence"/>
</dbReference>
<comment type="caution">
    <text evidence="2">The sequence shown here is derived from an EMBL/GenBank/DDBJ whole genome shotgun (WGS) entry which is preliminary data.</text>
</comment>
<organism evidence="2 3">
    <name type="scientific">Riccia fluitans</name>
    <dbReference type="NCBI Taxonomy" id="41844"/>
    <lineage>
        <taxon>Eukaryota</taxon>
        <taxon>Viridiplantae</taxon>
        <taxon>Streptophyta</taxon>
        <taxon>Embryophyta</taxon>
        <taxon>Marchantiophyta</taxon>
        <taxon>Marchantiopsida</taxon>
        <taxon>Marchantiidae</taxon>
        <taxon>Marchantiales</taxon>
        <taxon>Ricciaceae</taxon>
        <taxon>Riccia</taxon>
    </lineage>
</organism>
<protein>
    <submittedName>
        <fullName evidence="2">Uncharacterized protein</fullName>
    </submittedName>
</protein>